<sequence length="372" mass="38285">MTLVRIANVVRDYAWGSTSLVAGYLGTEPSGGPEAELWLGAHPASPARLDDGTPLDAALEAAGAEQPGILLKVLAAAHALSLQVHPSTAQAQAGFAAEETAGVPRDAAHRSFKDARSKPELIVAVTPFEALSGFQPTTRTLAVLDALAAIDARVAPYADRVRASTRETLAWLLAGGEDVDAVVAGVVAAAPSLPAAHAAAADTVARLHADYPGDAGIATSLMLHRVSLAPGESVFLPAGNLHAYLSGLGIELMEASDNVLRGGLTPKHVDRDALLDVVDVTPVDDPRLPPTALPGAVAYRPDAPFELRHVSGDHDAGAAACAIVLAASPTIVEVAGERLVLERGEAAFAATPGMLRVEASDAWVAIERFDTP</sequence>
<dbReference type="InterPro" id="IPR001250">
    <property type="entry name" value="Man6P_Isoase-1"/>
</dbReference>
<protein>
    <recommendedName>
        <fullName evidence="4">mannose-6-phosphate isomerase</fullName>
        <ecNumber evidence="4">5.3.1.8</ecNumber>
    </recommendedName>
</protein>
<keyword evidence="10" id="KW-1185">Reference proteome</keyword>
<comment type="similarity">
    <text evidence="3">Belongs to the mannose-6-phosphate isomerase type 1 family.</text>
</comment>
<dbReference type="PANTHER" id="PTHR10309:SF0">
    <property type="entry name" value="MANNOSE-6-PHOSPHATE ISOMERASE"/>
    <property type="match status" value="1"/>
</dbReference>
<dbReference type="Proteomes" id="UP001501599">
    <property type="component" value="Unassembled WGS sequence"/>
</dbReference>
<evidence type="ECO:0000256" key="1">
    <source>
        <dbReference type="ARBA" id="ARBA00000757"/>
    </source>
</evidence>
<dbReference type="InterPro" id="IPR046457">
    <property type="entry name" value="PMI_typeI_cat"/>
</dbReference>
<dbReference type="EC" id="5.3.1.8" evidence="4"/>
<keyword evidence="5" id="KW-0479">Metal-binding</keyword>
<dbReference type="InterPro" id="IPR014710">
    <property type="entry name" value="RmlC-like_jellyroll"/>
</dbReference>
<comment type="caution">
    <text evidence="9">The sequence shown here is derived from an EMBL/GenBank/DDBJ whole genome shotgun (WGS) entry which is preliminary data.</text>
</comment>
<dbReference type="Gene3D" id="2.60.120.10">
    <property type="entry name" value="Jelly Rolls"/>
    <property type="match status" value="2"/>
</dbReference>
<evidence type="ECO:0000256" key="5">
    <source>
        <dbReference type="ARBA" id="ARBA00022723"/>
    </source>
</evidence>
<dbReference type="PIRSF" id="PIRSF001480">
    <property type="entry name" value="Mannose-6-phosphate_isomerase"/>
    <property type="match status" value="1"/>
</dbReference>
<evidence type="ECO:0000256" key="7">
    <source>
        <dbReference type="ARBA" id="ARBA00023235"/>
    </source>
</evidence>
<evidence type="ECO:0000256" key="3">
    <source>
        <dbReference type="ARBA" id="ARBA00010772"/>
    </source>
</evidence>
<keyword evidence="6" id="KW-0862">Zinc</keyword>
<dbReference type="Gene3D" id="1.10.441.10">
    <property type="entry name" value="Phosphomannose Isomerase, domain 2"/>
    <property type="match status" value="1"/>
</dbReference>
<comment type="catalytic activity">
    <reaction evidence="1">
        <text>D-mannose 6-phosphate = D-fructose 6-phosphate</text>
        <dbReference type="Rhea" id="RHEA:12356"/>
        <dbReference type="ChEBI" id="CHEBI:58735"/>
        <dbReference type="ChEBI" id="CHEBI:61527"/>
        <dbReference type="EC" id="5.3.1.8"/>
    </reaction>
</comment>
<reference evidence="9 10" key="1">
    <citation type="journal article" date="2019" name="Int. J. Syst. Evol. Microbiol.">
        <title>The Global Catalogue of Microorganisms (GCM) 10K type strain sequencing project: providing services to taxonomists for standard genome sequencing and annotation.</title>
        <authorList>
            <consortium name="The Broad Institute Genomics Platform"/>
            <consortium name="The Broad Institute Genome Sequencing Center for Infectious Disease"/>
            <person name="Wu L."/>
            <person name="Ma J."/>
        </authorList>
    </citation>
    <scope>NUCLEOTIDE SEQUENCE [LARGE SCALE GENOMIC DNA]</scope>
    <source>
        <strain evidence="9 10">JCM 16026</strain>
    </source>
</reference>
<name>A0ABN3AKU0_9MICO</name>
<dbReference type="NCBIfam" id="TIGR00218">
    <property type="entry name" value="manA"/>
    <property type="match status" value="1"/>
</dbReference>
<dbReference type="InterPro" id="IPR011051">
    <property type="entry name" value="RmlC_Cupin_sf"/>
</dbReference>
<dbReference type="CDD" id="cd07011">
    <property type="entry name" value="cupin_PMI_type_I_N"/>
    <property type="match status" value="1"/>
</dbReference>
<gene>
    <name evidence="9" type="primary">manA</name>
    <name evidence="9" type="ORF">GCM10009846_06680</name>
</gene>
<proteinExistence type="inferred from homology"/>
<accession>A0ABN3AKU0</accession>
<keyword evidence="7 9" id="KW-0413">Isomerase</keyword>
<evidence type="ECO:0000256" key="6">
    <source>
        <dbReference type="ARBA" id="ARBA00022833"/>
    </source>
</evidence>
<comment type="cofactor">
    <cofactor evidence="2">
        <name>Zn(2+)</name>
        <dbReference type="ChEBI" id="CHEBI:29105"/>
    </cofactor>
</comment>
<feature type="domain" description="Phosphomannose isomerase type I catalytic" evidence="8">
    <location>
        <begin position="3"/>
        <end position="136"/>
    </location>
</feature>
<dbReference type="GO" id="GO:0016853">
    <property type="term" value="F:isomerase activity"/>
    <property type="evidence" value="ECO:0007669"/>
    <property type="project" value="UniProtKB-KW"/>
</dbReference>
<evidence type="ECO:0000256" key="2">
    <source>
        <dbReference type="ARBA" id="ARBA00001947"/>
    </source>
</evidence>
<evidence type="ECO:0000313" key="9">
    <source>
        <dbReference type="EMBL" id="GAA2171734.1"/>
    </source>
</evidence>
<dbReference type="PRINTS" id="PR00714">
    <property type="entry name" value="MAN6PISMRASE"/>
</dbReference>
<dbReference type="Pfam" id="PF20511">
    <property type="entry name" value="PMI_typeI_cat"/>
    <property type="match status" value="1"/>
</dbReference>
<dbReference type="EMBL" id="BAAAQT010000005">
    <property type="protein sequence ID" value="GAA2171734.1"/>
    <property type="molecule type" value="Genomic_DNA"/>
</dbReference>
<dbReference type="InterPro" id="IPR016305">
    <property type="entry name" value="Mannose-6-P_Isomerase"/>
</dbReference>
<dbReference type="SUPFAM" id="SSF51182">
    <property type="entry name" value="RmlC-like cupins"/>
    <property type="match status" value="1"/>
</dbReference>
<dbReference type="PANTHER" id="PTHR10309">
    <property type="entry name" value="MANNOSE-6-PHOSPHATE ISOMERASE"/>
    <property type="match status" value="1"/>
</dbReference>
<evidence type="ECO:0000259" key="8">
    <source>
        <dbReference type="Pfam" id="PF20511"/>
    </source>
</evidence>
<evidence type="ECO:0000313" key="10">
    <source>
        <dbReference type="Proteomes" id="UP001501599"/>
    </source>
</evidence>
<organism evidence="9 10">
    <name type="scientific">Agrococcus versicolor</name>
    <dbReference type="NCBI Taxonomy" id="501482"/>
    <lineage>
        <taxon>Bacteria</taxon>
        <taxon>Bacillati</taxon>
        <taxon>Actinomycetota</taxon>
        <taxon>Actinomycetes</taxon>
        <taxon>Micrococcales</taxon>
        <taxon>Microbacteriaceae</taxon>
        <taxon>Agrococcus</taxon>
    </lineage>
</organism>
<evidence type="ECO:0000256" key="4">
    <source>
        <dbReference type="ARBA" id="ARBA00011956"/>
    </source>
</evidence>